<evidence type="ECO:0000313" key="3">
    <source>
        <dbReference type="EMBL" id="KAK8891622.1"/>
    </source>
</evidence>
<comment type="caution">
    <text evidence="3">The sequence shown here is derived from an EMBL/GenBank/DDBJ whole genome shotgun (WGS) entry which is preliminary data.</text>
</comment>
<feature type="region of interest" description="Disordered" evidence="2">
    <location>
        <begin position="1"/>
        <end position="21"/>
    </location>
</feature>
<dbReference type="EMBL" id="JAPFFF010000004">
    <property type="protein sequence ID" value="KAK8891622.1"/>
    <property type="molecule type" value="Genomic_DNA"/>
</dbReference>
<feature type="compositionally biased region" description="Low complexity" evidence="2">
    <location>
        <begin position="1375"/>
        <end position="1390"/>
    </location>
</feature>
<accession>A0ABR2KKF3</accession>
<feature type="region of interest" description="Disordered" evidence="2">
    <location>
        <begin position="1361"/>
        <end position="1433"/>
    </location>
</feature>
<evidence type="ECO:0000256" key="2">
    <source>
        <dbReference type="SAM" id="MobiDB-lite"/>
    </source>
</evidence>
<sequence>MPPRRKKQPTETNQSQETKEFTEARNKILSITPENLALFQNSPNHSLDHISGDPYAADVLHLVNAVDLFNDITPLVSTCPFHSQEDIRQFIDGVHSLYELGNSIKKENMTCINYVNEFKPIWDSIRNFAVHIDINLFHEMFSTSRSTISSVLRHVVQMAHEDPRSNPIIFERFKSVAATRKRLATRLSVLMHGRKIRTVITLWDKLIETQGEVIQFFKTTGLMTAEMMSTVNNCFTLMFDSALHLKNLLVIQQLASMVDRCLARPLKYPVPMIYEEEEEIPDDQSAPSDKIGREITDELILTVHDTTDFLRVYKNFIEEVKPTIDKGQFLTMFKTFLEKSQCFDHFDLYPTLFSMFYKFRKLEIASLPLMVTSENDPNSKEIKSVYRNIQLLLHNAKTLSGEEIDAESSLELLYPIIDKIRQESTEVNNPSYQSLIQSILSSLDSICEELQTIDDTICVSFQVDQLISKIASIFPEANLTPYNFHCLFYYPPSVSEYYEPDNFQAPVQSTSKNFEPLIEKFVTELKKFQINFEIEKTDSHIKVNIPDLSEYFSILLSNYRYSPIQNLLVSPPSETVFFTQIFEMQKEMLVNDINDDKLDLALTAISNVYYFLLLLDYAGYVNFSNSLHLICLKSYSKINFQDDDQIGPLLQDLNSVFDCTQIKNPEELTKSLIVTSEQNKIDQKLSHMRLFVYTYIETLCHLSPELLSKNFDTLSEIIGQFTHIITKITDTISSDEFYGLLCRMKETNIPEINEFISNCVALHDELKKYWNVIPIQTNLMSYLHVDYPDFSYKKAVIYDLVDFLKLCLDFRIIYCDLSYLENIVSMPKWPRNMLSICRDFLKTVVISHDVLFKMLTIASSNLSNCSKINETVDLINRGKFSCQMVKTLLTDLITIRANELAAPDKIDFMCKYALQLTAFLMLLNTIEILFPSFATSIGKILNRRNFLLSYCNSVIYLTNIMDVPSELSGSIFDLCLDLKKLLSMSTQKVDFSNDDYKDLYNFYFELRLKFSSVSPDSLTNSAKLLIESIDDNELSEKFEAVLKTIDFSSIPETQENIDSLLEVMKKRFDSNRDEELYEISMKIYDLLSSLILYYSRINDEDAFFIFSSTNKFYVDLKSPSILSPFTPVSPPSPLLPHQHMFNSTNKGFKKFCKKVLDEKVKDSINCQSDLLSTSNDSLLPPPFVLPLDAQQNLMDVFMREKEKHESNSSLINFKQKKNEEEAVVNNDENNNNDSVSDVQTEILMIEVKKLEDESQRLLKTIDVLNETTKNLYDEFVNSQTSQFGQYDKMQAQTLNDVRTNKRREIELASLTQSASNELKKKTNVLNQLNEENESLRMSNLYLAEEIIKRRSLKRIFESQLNSDQRRKTFPNSNLNAGSNNSDIINISNDNNNKDSKDIDDDDIDDDSVTSAVSSVNASVQSANDNSNKISSVPNIPSISSVDDLLMASNDQSNSLIFNDESYIPESLASICDPMCCAMRKDDSDMIKWTVGQWKNFESPVNNIENGNNNNES</sequence>
<organism evidence="3 4">
    <name type="scientific">Tritrichomonas musculus</name>
    <dbReference type="NCBI Taxonomy" id="1915356"/>
    <lineage>
        <taxon>Eukaryota</taxon>
        <taxon>Metamonada</taxon>
        <taxon>Parabasalia</taxon>
        <taxon>Tritrichomonadida</taxon>
        <taxon>Tritrichomonadidae</taxon>
        <taxon>Tritrichomonas</taxon>
    </lineage>
</organism>
<feature type="coiled-coil region" evidence="1">
    <location>
        <begin position="1311"/>
        <end position="1338"/>
    </location>
</feature>
<evidence type="ECO:0000256" key="1">
    <source>
        <dbReference type="SAM" id="Coils"/>
    </source>
</evidence>
<gene>
    <name evidence="3" type="ORF">M9Y10_028840</name>
</gene>
<feature type="region of interest" description="Disordered" evidence="2">
    <location>
        <begin position="1207"/>
        <end position="1234"/>
    </location>
</feature>
<protein>
    <submittedName>
        <fullName evidence="3">Uncharacterized protein</fullName>
    </submittedName>
</protein>
<reference evidence="3 4" key="1">
    <citation type="submission" date="2024-04" db="EMBL/GenBank/DDBJ databases">
        <title>Tritrichomonas musculus Genome.</title>
        <authorList>
            <person name="Alves-Ferreira E."/>
            <person name="Grigg M."/>
            <person name="Lorenzi H."/>
            <person name="Galac M."/>
        </authorList>
    </citation>
    <scope>NUCLEOTIDE SEQUENCE [LARGE SCALE GENOMIC DNA]</scope>
    <source>
        <strain evidence="3 4">EAF2021</strain>
    </source>
</reference>
<evidence type="ECO:0000313" key="4">
    <source>
        <dbReference type="Proteomes" id="UP001470230"/>
    </source>
</evidence>
<dbReference type="Proteomes" id="UP001470230">
    <property type="component" value="Unassembled WGS sequence"/>
</dbReference>
<feature type="compositionally biased region" description="Low complexity" evidence="2">
    <location>
        <begin position="1223"/>
        <end position="1234"/>
    </location>
</feature>
<keyword evidence="1" id="KW-0175">Coiled coil</keyword>
<name>A0ABR2KKF3_9EUKA</name>
<feature type="compositionally biased region" description="Low complexity" evidence="2">
    <location>
        <begin position="1408"/>
        <end position="1433"/>
    </location>
</feature>
<feature type="compositionally biased region" description="Acidic residues" evidence="2">
    <location>
        <begin position="1397"/>
        <end position="1407"/>
    </location>
</feature>
<keyword evidence="4" id="KW-1185">Reference proteome</keyword>
<proteinExistence type="predicted"/>